<keyword evidence="3" id="KW-0808">Transferase</keyword>
<organism evidence="3 4">
    <name type="scientific">Massilia norwichensis</name>
    <dbReference type="NCBI Taxonomy" id="1442366"/>
    <lineage>
        <taxon>Bacteria</taxon>
        <taxon>Pseudomonadati</taxon>
        <taxon>Pseudomonadota</taxon>
        <taxon>Betaproteobacteria</taxon>
        <taxon>Burkholderiales</taxon>
        <taxon>Oxalobacteraceae</taxon>
        <taxon>Telluria group</taxon>
        <taxon>Massilia</taxon>
    </lineage>
</organism>
<proteinExistence type="predicted"/>
<dbReference type="InterPro" id="IPR001206">
    <property type="entry name" value="Diacylglycerol_kinase_cat_dom"/>
</dbReference>
<dbReference type="PROSITE" id="PS50146">
    <property type="entry name" value="DAGK"/>
    <property type="match status" value="1"/>
</dbReference>
<dbReference type="Gene3D" id="3.40.50.10330">
    <property type="entry name" value="Probable inorganic polyphosphate/atp-NAD kinase, domain 1"/>
    <property type="match status" value="1"/>
</dbReference>
<reference evidence="3 4" key="1">
    <citation type="submission" date="2022-08" db="EMBL/GenBank/DDBJ databases">
        <title>Reclassification of Massilia species as members of the genera Telluria, Duganella, Pseudoduganella, Mokoshia gen. nov. and Zemynaea gen. nov. using orthogonal and non-orthogonal genome-based approaches.</title>
        <authorList>
            <person name="Bowman J.P."/>
        </authorList>
    </citation>
    <scope>NUCLEOTIDE SEQUENCE [LARGE SCALE GENOMIC DNA]</scope>
    <source>
        <strain evidence="3 4">LMG 28164</strain>
    </source>
</reference>
<evidence type="ECO:0000256" key="1">
    <source>
        <dbReference type="SAM" id="MobiDB-lite"/>
    </source>
</evidence>
<dbReference type="InterPro" id="IPR017438">
    <property type="entry name" value="ATP-NAD_kinase_N"/>
</dbReference>
<feature type="region of interest" description="Disordered" evidence="1">
    <location>
        <begin position="316"/>
        <end position="336"/>
    </location>
</feature>
<feature type="compositionally biased region" description="Basic and acidic residues" evidence="1">
    <location>
        <begin position="319"/>
        <end position="328"/>
    </location>
</feature>
<evidence type="ECO:0000259" key="2">
    <source>
        <dbReference type="PROSITE" id="PS50146"/>
    </source>
</evidence>
<dbReference type="InterPro" id="IPR050187">
    <property type="entry name" value="Lipid_Phosphate_FormReg"/>
</dbReference>
<comment type="caution">
    <text evidence="3">The sequence shown here is derived from an EMBL/GenBank/DDBJ whole genome shotgun (WGS) entry which is preliminary data.</text>
</comment>
<gene>
    <name evidence="3" type="ORF">NX782_07765</name>
</gene>
<dbReference type="Pfam" id="PF00781">
    <property type="entry name" value="DAGK_cat"/>
    <property type="match status" value="1"/>
</dbReference>
<name>A0ABT2A4H1_9BURK</name>
<accession>A0ABT2A4H1</accession>
<feature type="domain" description="DAGKc" evidence="2">
    <location>
        <begin position="5"/>
        <end position="138"/>
    </location>
</feature>
<keyword evidence="3" id="KW-0418">Kinase</keyword>
<dbReference type="EMBL" id="JANUGX010000007">
    <property type="protein sequence ID" value="MCS0589100.1"/>
    <property type="molecule type" value="Genomic_DNA"/>
</dbReference>
<keyword evidence="4" id="KW-1185">Reference proteome</keyword>
<dbReference type="SUPFAM" id="SSF111331">
    <property type="entry name" value="NAD kinase/diacylglycerol kinase-like"/>
    <property type="match status" value="1"/>
</dbReference>
<protein>
    <submittedName>
        <fullName evidence="3">Diacylglycerol kinase</fullName>
    </submittedName>
</protein>
<dbReference type="RefSeq" id="WP_258844871.1">
    <property type="nucleotide sequence ID" value="NZ_JANUGX010000007.1"/>
</dbReference>
<dbReference type="SMART" id="SM00046">
    <property type="entry name" value="DAGKc"/>
    <property type="match status" value="1"/>
</dbReference>
<dbReference type="InterPro" id="IPR016064">
    <property type="entry name" value="NAD/diacylglycerol_kinase_sf"/>
</dbReference>
<dbReference type="Gene3D" id="2.60.200.40">
    <property type="match status" value="1"/>
</dbReference>
<dbReference type="PANTHER" id="PTHR12358">
    <property type="entry name" value="SPHINGOSINE KINASE"/>
    <property type="match status" value="1"/>
</dbReference>
<dbReference type="Proteomes" id="UP001205560">
    <property type="component" value="Unassembled WGS sequence"/>
</dbReference>
<sequence length="336" mass="36859">MQDPRPDAPFYVVLNAGSGRTDTELRCSTIREVLESAGRRCEIEVVREGARMPATAAEVAARAAKDGAILVAAGGDGTLNAVAHEAVRHGCVFGVLPQGTFNYFGRTHGIPEDLREAVHALLRARVRHVQIGRVNNRSFLVNASVGLYPRLLEEREHDKQQYGRSRVVALLSALKTALGRHRNLRIELELDGKVHRLRTPTLFVGNNRLQMEQVGMQPLDHAVEEGRLAAIAPRPVGKLRMLGLLLRGAFGRLGEAEDVTAFDFRNMTVRAPVLSGRRKIKVAADGEVCKLELPLRFEALEGRLALLVADPVEQEAGDQADRKADHKSASFWSAAQ</sequence>
<dbReference type="GO" id="GO:0016301">
    <property type="term" value="F:kinase activity"/>
    <property type="evidence" value="ECO:0007669"/>
    <property type="project" value="UniProtKB-KW"/>
</dbReference>
<dbReference type="PANTHER" id="PTHR12358:SF54">
    <property type="entry name" value="SPHINGOSINE KINASE RELATED PROTEIN"/>
    <property type="match status" value="1"/>
</dbReference>
<evidence type="ECO:0000313" key="4">
    <source>
        <dbReference type="Proteomes" id="UP001205560"/>
    </source>
</evidence>
<evidence type="ECO:0000313" key="3">
    <source>
        <dbReference type="EMBL" id="MCS0589100.1"/>
    </source>
</evidence>